<name>A0ACD3AXD1_9AGAR</name>
<keyword evidence="2" id="KW-1185">Reference proteome</keyword>
<accession>A0ACD3AXD1</accession>
<evidence type="ECO:0000313" key="2">
    <source>
        <dbReference type="Proteomes" id="UP000308600"/>
    </source>
</evidence>
<protein>
    <submittedName>
        <fullName evidence="1">Uncharacterized protein</fullName>
    </submittedName>
</protein>
<proteinExistence type="predicted"/>
<organism evidence="1 2">
    <name type="scientific">Pluteus cervinus</name>
    <dbReference type="NCBI Taxonomy" id="181527"/>
    <lineage>
        <taxon>Eukaryota</taxon>
        <taxon>Fungi</taxon>
        <taxon>Dikarya</taxon>
        <taxon>Basidiomycota</taxon>
        <taxon>Agaricomycotina</taxon>
        <taxon>Agaricomycetes</taxon>
        <taxon>Agaricomycetidae</taxon>
        <taxon>Agaricales</taxon>
        <taxon>Pluteineae</taxon>
        <taxon>Pluteaceae</taxon>
        <taxon>Pluteus</taxon>
    </lineage>
</organism>
<gene>
    <name evidence="1" type="ORF">BDN72DRAFT_896510</name>
</gene>
<dbReference type="EMBL" id="ML208314">
    <property type="protein sequence ID" value="TFK70380.1"/>
    <property type="molecule type" value="Genomic_DNA"/>
</dbReference>
<sequence>MPEVVAIAQRSALILGNMESSIVLVEFIRIFEKDDNASKEQKLTPSLTSTQSLTSRCERSGKQLTNSHNDIHSTGALAFSNRNNLHRLAQDMNSTQLASNVLHSKCRPSLPLQIPLRRNSLINGFPISPIARPVSPELLFDMSPISPNFPSPSYLGFSSSQTPHNNEPFMYNFPTLRAQLKVAEPVIERRRASIHQVMQCESTMISQRTFTVEGESSFLPEPNSTRASLLAHRFPGWRPSQQDLRETLESPTTRSASQEENGSLEENASILDFSKYLMQCIELQSTKIRR</sequence>
<evidence type="ECO:0000313" key="1">
    <source>
        <dbReference type="EMBL" id="TFK70380.1"/>
    </source>
</evidence>
<dbReference type="Proteomes" id="UP000308600">
    <property type="component" value="Unassembled WGS sequence"/>
</dbReference>
<reference evidence="1 2" key="1">
    <citation type="journal article" date="2019" name="Nat. Ecol. Evol.">
        <title>Megaphylogeny resolves global patterns of mushroom evolution.</title>
        <authorList>
            <person name="Varga T."/>
            <person name="Krizsan K."/>
            <person name="Foldi C."/>
            <person name="Dima B."/>
            <person name="Sanchez-Garcia M."/>
            <person name="Sanchez-Ramirez S."/>
            <person name="Szollosi G.J."/>
            <person name="Szarkandi J.G."/>
            <person name="Papp V."/>
            <person name="Albert L."/>
            <person name="Andreopoulos W."/>
            <person name="Angelini C."/>
            <person name="Antonin V."/>
            <person name="Barry K.W."/>
            <person name="Bougher N.L."/>
            <person name="Buchanan P."/>
            <person name="Buyck B."/>
            <person name="Bense V."/>
            <person name="Catcheside P."/>
            <person name="Chovatia M."/>
            <person name="Cooper J."/>
            <person name="Damon W."/>
            <person name="Desjardin D."/>
            <person name="Finy P."/>
            <person name="Geml J."/>
            <person name="Haridas S."/>
            <person name="Hughes K."/>
            <person name="Justo A."/>
            <person name="Karasinski D."/>
            <person name="Kautmanova I."/>
            <person name="Kiss B."/>
            <person name="Kocsube S."/>
            <person name="Kotiranta H."/>
            <person name="LaButti K.M."/>
            <person name="Lechner B.E."/>
            <person name="Liimatainen K."/>
            <person name="Lipzen A."/>
            <person name="Lukacs Z."/>
            <person name="Mihaltcheva S."/>
            <person name="Morgado L.N."/>
            <person name="Niskanen T."/>
            <person name="Noordeloos M.E."/>
            <person name="Ohm R.A."/>
            <person name="Ortiz-Santana B."/>
            <person name="Ovrebo C."/>
            <person name="Racz N."/>
            <person name="Riley R."/>
            <person name="Savchenko A."/>
            <person name="Shiryaev A."/>
            <person name="Soop K."/>
            <person name="Spirin V."/>
            <person name="Szebenyi C."/>
            <person name="Tomsovsky M."/>
            <person name="Tulloss R.E."/>
            <person name="Uehling J."/>
            <person name="Grigoriev I.V."/>
            <person name="Vagvolgyi C."/>
            <person name="Papp T."/>
            <person name="Martin F.M."/>
            <person name="Miettinen O."/>
            <person name="Hibbett D.S."/>
            <person name="Nagy L.G."/>
        </authorList>
    </citation>
    <scope>NUCLEOTIDE SEQUENCE [LARGE SCALE GENOMIC DNA]</scope>
    <source>
        <strain evidence="1 2">NL-1719</strain>
    </source>
</reference>